<dbReference type="InterPro" id="IPR036291">
    <property type="entry name" value="NAD(P)-bd_dom_sf"/>
</dbReference>
<dbReference type="Gene3D" id="3.90.25.10">
    <property type="entry name" value="UDP-galactose 4-epimerase, domain 1"/>
    <property type="match status" value="1"/>
</dbReference>
<dbReference type="PANTHER" id="PTHR43245:SF13">
    <property type="entry name" value="UDP-D-APIOSE_UDP-D-XYLOSE SYNTHASE 2"/>
    <property type="match status" value="1"/>
</dbReference>
<name>A0A381SL35_9ZZZZ</name>
<feature type="domain" description="NAD-dependent epimerase/dehydratase" evidence="1">
    <location>
        <begin position="4"/>
        <end position="244"/>
    </location>
</feature>
<dbReference type="SUPFAM" id="SSF51735">
    <property type="entry name" value="NAD(P)-binding Rossmann-fold domains"/>
    <property type="match status" value="1"/>
</dbReference>
<dbReference type="InterPro" id="IPR001509">
    <property type="entry name" value="Epimerase_deHydtase"/>
</dbReference>
<dbReference type="PANTHER" id="PTHR43245">
    <property type="entry name" value="BIFUNCTIONAL POLYMYXIN RESISTANCE PROTEIN ARNA"/>
    <property type="match status" value="1"/>
</dbReference>
<organism evidence="2">
    <name type="scientific">marine metagenome</name>
    <dbReference type="NCBI Taxonomy" id="408172"/>
    <lineage>
        <taxon>unclassified sequences</taxon>
        <taxon>metagenomes</taxon>
        <taxon>ecological metagenomes</taxon>
    </lineage>
</organism>
<evidence type="ECO:0000259" key="1">
    <source>
        <dbReference type="Pfam" id="PF01370"/>
    </source>
</evidence>
<gene>
    <name evidence="2" type="ORF">METZ01_LOCUS55901</name>
</gene>
<protein>
    <recommendedName>
        <fullName evidence="1">NAD-dependent epimerase/dehydratase domain-containing protein</fullName>
    </recommendedName>
</protein>
<dbReference type="EMBL" id="UINC01003067">
    <property type="protein sequence ID" value="SVA03047.1"/>
    <property type="molecule type" value="Genomic_DNA"/>
</dbReference>
<evidence type="ECO:0000313" key="2">
    <source>
        <dbReference type="EMBL" id="SVA03047.1"/>
    </source>
</evidence>
<dbReference type="Gene3D" id="3.40.50.720">
    <property type="entry name" value="NAD(P)-binding Rossmann-like Domain"/>
    <property type="match status" value="1"/>
</dbReference>
<feature type="non-terminal residue" evidence="2">
    <location>
        <position position="1"/>
    </location>
</feature>
<proteinExistence type="predicted"/>
<dbReference type="Pfam" id="PF01370">
    <property type="entry name" value="Epimerase"/>
    <property type="match status" value="1"/>
</dbReference>
<reference evidence="2" key="1">
    <citation type="submission" date="2018-05" db="EMBL/GenBank/DDBJ databases">
        <authorList>
            <person name="Lanie J.A."/>
            <person name="Ng W.-L."/>
            <person name="Kazmierczak K.M."/>
            <person name="Andrzejewski T.M."/>
            <person name="Davidsen T.M."/>
            <person name="Wayne K.J."/>
            <person name="Tettelin H."/>
            <person name="Glass J.I."/>
            <person name="Rusch D."/>
            <person name="Podicherti R."/>
            <person name="Tsui H.-C.T."/>
            <person name="Winkler M.E."/>
        </authorList>
    </citation>
    <scope>NUCLEOTIDE SEQUENCE</scope>
</reference>
<dbReference type="InterPro" id="IPR050177">
    <property type="entry name" value="Lipid_A_modif_metabolic_enz"/>
</dbReference>
<sequence>VRTVVTGGAGFIGSTLVDRLAARGDDVLVVDDLSTGSADNLADARAGRSGTVELAVADIGETGTAELVAAQRPDVVFHLAAQADVRLSVDAPVADARTNVIGLLRVLDGALAGGARKVVLASSGGTIYGEADPALLPFDEDTPQRPLSPYGVAKLAGGLYLDVYGVLHGLAGTTLALANVYGPRQDPNGEAGVVAIFAGRLLSGRPCTVFGTGEQIRDFVYVDDVVDALLAAADRADGKLLNIGTGVGTSVNDLYRTMAAIVGGPDDPERGSARPGELDRSVLDATRAVGELGWRPVTGLDDGLRATLEWFSDR</sequence>
<accession>A0A381SL35</accession>
<dbReference type="AlphaFoldDB" id="A0A381SL35"/>